<protein>
    <submittedName>
        <fullName evidence="2">YbaN family protein</fullName>
    </submittedName>
</protein>
<name>A0ABW4W0C3_9BACI</name>
<keyword evidence="1" id="KW-1133">Transmembrane helix</keyword>
<dbReference type="EMBL" id="JBHUHQ010000014">
    <property type="protein sequence ID" value="MFD2044300.1"/>
    <property type="molecule type" value="Genomic_DNA"/>
</dbReference>
<dbReference type="PANTHER" id="PTHR35813:SF1">
    <property type="entry name" value="INNER MEMBRANE PROTEIN YBAN"/>
    <property type="match status" value="1"/>
</dbReference>
<dbReference type="RefSeq" id="WP_377556619.1">
    <property type="nucleotide sequence ID" value="NZ_JBHUHQ010000014.1"/>
</dbReference>
<dbReference type="PANTHER" id="PTHR35813">
    <property type="entry name" value="INNER MEMBRANE PROTEIN YBAN"/>
    <property type="match status" value="1"/>
</dbReference>
<reference evidence="3" key="1">
    <citation type="journal article" date="2019" name="Int. J. Syst. Evol. Microbiol.">
        <title>The Global Catalogue of Microorganisms (GCM) 10K type strain sequencing project: providing services to taxonomists for standard genome sequencing and annotation.</title>
        <authorList>
            <consortium name="The Broad Institute Genomics Platform"/>
            <consortium name="The Broad Institute Genome Sequencing Center for Infectious Disease"/>
            <person name="Wu L."/>
            <person name="Ma J."/>
        </authorList>
    </citation>
    <scope>NUCLEOTIDE SEQUENCE [LARGE SCALE GENOMIC DNA]</scope>
    <source>
        <strain evidence="3">R28</strain>
    </source>
</reference>
<keyword evidence="3" id="KW-1185">Reference proteome</keyword>
<sequence length="137" mass="15722">MHYVKKIVLISSGSISLLVGIVGIFLPLIPTTPLLLLAAACYIRSSERLYHWLITNKHFGPYIRNYREGKGIPLKAKVIGVTCLWVSMLFTIVIVLTYLWLKLLLILIAVYFTRFILKQKTWDKNVVSKPLAEQTYK</sequence>
<accession>A0ABW4W0C3</accession>
<gene>
    <name evidence="2" type="ORF">ACFSJF_08495</name>
</gene>
<feature type="transmembrane region" description="Helical" evidence="1">
    <location>
        <begin position="84"/>
        <end position="112"/>
    </location>
</feature>
<evidence type="ECO:0000313" key="3">
    <source>
        <dbReference type="Proteomes" id="UP001597383"/>
    </source>
</evidence>
<dbReference type="Proteomes" id="UP001597383">
    <property type="component" value="Unassembled WGS sequence"/>
</dbReference>
<dbReference type="InterPro" id="IPR007401">
    <property type="entry name" value="DUF454"/>
</dbReference>
<evidence type="ECO:0000313" key="2">
    <source>
        <dbReference type="EMBL" id="MFD2044300.1"/>
    </source>
</evidence>
<feature type="transmembrane region" description="Helical" evidence="1">
    <location>
        <begin position="7"/>
        <end position="29"/>
    </location>
</feature>
<evidence type="ECO:0000256" key="1">
    <source>
        <dbReference type="SAM" id="Phobius"/>
    </source>
</evidence>
<keyword evidence="1" id="KW-0812">Transmembrane</keyword>
<dbReference type="PIRSF" id="PIRSF016789">
    <property type="entry name" value="DUF454"/>
    <property type="match status" value="1"/>
</dbReference>
<keyword evidence="1" id="KW-0472">Membrane</keyword>
<organism evidence="2 3">
    <name type="scientific">Ornithinibacillus salinisoli</name>
    <dbReference type="NCBI Taxonomy" id="1848459"/>
    <lineage>
        <taxon>Bacteria</taxon>
        <taxon>Bacillati</taxon>
        <taxon>Bacillota</taxon>
        <taxon>Bacilli</taxon>
        <taxon>Bacillales</taxon>
        <taxon>Bacillaceae</taxon>
        <taxon>Ornithinibacillus</taxon>
    </lineage>
</organism>
<proteinExistence type="predicted"/>
<comment type="caution">
    <text evidence="2">The sequence shown here is derived from an EMBL/GenBank/DDBJ whole genome shotgun (WGS) entry which is preliminary data.</text>
</comment>
<dbReference type="Pfam" id="PF04304">
    <property type="entry name" value="DUF454"/>
    <property type="match status" value="1"/>
</dbReference>